<evidence type="ECO:0000313" key="1">
    <source>
        <dbReference type="EMBL" id="KKQ77996.1"/>
    </source>
</evidence>
<dbReference type="AlphaFoldDB" id="A0A0G0NLL7"/>
<dbReference type="EMBL" id="LBVC01000031">
    <property type="protein sequence ID" value="KKQ77996.1"/>
    <property type="molecule type" value="Genomic_DNA"/>
</dbReference>
<accession>A0A0G0NLL7</accession>
<protein>
    <submittedName>
        <fullName evidence="1">Uncharacterized protein</fullName>
    </submittedName>
</protein>
<organism evidence="1 2">
    <name type="scientific">Candidatus Daviesbacteria bacterium GW2011_GWF2_38_6</name>
    <dbReference type="NCBI Taxonomy" id="1618432"/>
    <lineage>
        <taxon>Bacteria</taxon>
        <taxon>Candidatus Daviesiibacteriota</taxon>
    </lineage>
</organism>
<gene>
    <name evidence="1" type="ORF">US99_C0031G0006</name>
</gene>
<sequence length="114" mass="13187">MTTPKSKSLPWDLVENAINKEINWLNDTILEFHYNDAEKACRNCIYRRLALLILTGRIKAKDIKSSVNLFGSKRSLTIGKPHGKQWHFTMMKVIATYFKSLDYEVVIEPNLNMG</sequence>
<name>A0A0G0NLL7_9BACT</name>
<proteinExistence type="predicted"/>
<evidence type="ECO:0000313" key="2">
    <source>
        <dbReference type="Proteomes" id="UP000034324"/>
    </source>
</evidence>
<dbReference type="Proteomes" id="UP000034324">
    <property type="component" value="Unassembled WGS sequence"/>
</dbReference>
<comment type="caution">
    <text evidence="1">The sequence shown here is derived from an EMBL/GenBank/DDBJ whole genome shotgun (WGS) entry which is preliminary data.</text>
</comment>
<reference evidence="1 2" key="1">
    <citation type="journal article" date="2015" name="Nature">
        <title>rRNA introns, odd ribosomes, and small enigmatic genomes across a large radiation of phyla.</title>
        <authorList>
            <person name="Brown C.T."/>
            <person name="Hug L.A."/>
            <person name="Thomas B.C."/>
            <person name="Sharon I."/>
            <person name="Castelle C.J."/>
            <person name="Singh A."/>
            <person name="Wilkins M.J."/>
            <person name="Williams K.H."/>
            <person name="Banfield J.F."/>
        </authorList>
    </citation>
    <scope>NUCLEOTIDE SEQUENCE [LARGE SCALE GENOMIC DNA]</scope>
</reference>